<dbReference type="PaxDb" id="2903-EOD18586"/>
<dbReference type="EnsemblProtists" id="EOD18586">
    <property type="protein sequence ID" value="EOD18586"/>
    <property type="gene ID" value="EMIHUDRAFT_243690"/>
</dbReference>
<reference evidence="3" key="1">
    <citation type="journal article" date="2013" name="Nature">
        <title>Pan genome of the phytoplankton Emiliania underpins its global distribution.</title>
        <authorList>
            <person name="Read B.A."/>
            <person name="Kegel J."/>
            <person name="Klute M.J."/>
            <person name="Kuo A."/>
            <person name="Lefebvre S.C."/>
            <person name="Maumus F."/>
            <person name="Mayer C."/>
            <person name="Miller J."/>
            <person name="Monier A."/>
            <person name="Salamov A."/>
            <person name="Young J."/>
            <person name="Aguilar M."/>
            <person name="Claverie J.M."/>
            <person name="Frickenhaus S."/>
            <person name="Gonzalez K."/>
            <person name="Herman E.K."/>
            <person name="Lin Y.C."/>
            <person name="Napier J."/>
            <person name="Ogata H."/>
            <person name="Sarno A.F."/>
            <person name="Shmutz J."/>
            <person name="Schroeder D."/>
            <person name="de Vargas C."/>
            <person name="Verret F."/>
            <person name="von Dassow P."/>
            <person name="Valentin K."/>
            <person name="Van de Peer Y."/>
            <person name="Wheeler G."/>
            <person name="Dacks J.B."/>
            <person name="Delwiche C.F."/>
            <person name="Dyhrman S.T."/>
            <person name="Glockner G."/>
            <person name="John U."/>
            <person name="Richards T."/>
            <person name="Worden A.Z."/>
            <person name="Zhang X."/>
            <person name="Grigoriev I.V."/>
            <person name="Allen A.E."/>
            <person name="Bidle K."/>
            <person name="Borodovsky M."/>
            <person name="Bowler C."/>
            <person name="Brownlee C."/>
            <person name="Cock J.M."/>
            <person name="Elias M."/>
            <person name="Gladyshev V.N."/>
            <person name="Groth M."/>
            <person name="Guda C."/>
            <person name="Hadaegh A."/>
            <person name="Iglesias-Rodriguez M.D."/>
            <person name="Jenkins J."/>
            <person name="Jones B.M."/>
            <person name="Lawson T."/>
            <person name="Leese F."/>
            <person name="Lindquist E."/>
            <person name="Lobanov A."/>
            <person name="Lomsadze A."/>
            <person name="Malik S.B."/>
            <person name="Marsh M.E."/>
            <person name="Mackinder L."/>
            <person name="Mock T."/>
            <person name="Mueller-Roeber B."/>
            <person name="Pagarete A."/>
            <person name="Parker M."/>
            <person name="Probert I."/>
            <person name="Quesneville H."/>
            <person name="Raines C."/>
            <person name="Rensing S.A."/>
            <person name="Riano-Pachon D.M."/>
            <person name="Richier S."/>
            <person name="Rokitta S."/>
            <person name="Shiraiwa Y."/>
            <person name="Soanes D.M."/>
            <person name="van der Giezen M."/>
            <person name="Wahlund T.M."/>
            <person name="Williams B."/>
            <person name="Wilson W."/>
            <person name="Wolfe G."/>
            <person name="Wurch L.L."/>
        </authorList>
    </citation>
    <scope>NUCLEOTIDE SEQUENCE</scope>
</reference>
<sequence>MRADDQPLLRPHGPSLSRQLVNVRRRLRDFLAQQAKKGKDVPMLRTSRGTHPTIRWTIRFGQWLATTRVLPSRASRWHFPVESVARRDKAMVRTGRGEKSVEVALKHMKNHLLFRATDGHDVSLHWKRFGRKGAPTRVLFIMGLAASHNAWQAQVERLVAQGGCDVVVFDNRGTGASSTPPGGYTTDAMASDAARLMDHVQWRDAHIVGFSMGGMIAMKLAALHAPRVRSLCLISTHLGGFFFRLPGPKGLSNLLQILAAPLAMARLLGAELHMLDANHMSVVEASEQVNALVLRHLRRSQKAWAGRQSRWRAVWSSAWWGGGERAGVPA</sequence>
<dbReference type="PANTHER" id="PTHR43433">
    <property type="entry name" value="HYDROLASE, ALPHA/BETA FOLD FAMILY PROTEIN"/>
    <property type="match status" value="1"/>
</dbReference>
<organism evidence="2 3">
    <name type="scientific">Emiliania huxleyi (strain CCMP1516)</name>
    <dbReference type="NCBI Taxonomy" id="280463"/>
    <lineage>
        <taxon>Eukaryota</taxon>
        <taxon>Haptista</taxon>
        <taxon>Haptophyta</taxon>
        <taxon>Prymnesiophyceae</taxon>
        <taxon>Isochrysidales</taxon>
        <taxon>Noelaerhabdaceae</taxon>
        <taxon>Emiliania</taxon>
    </lineage>
</organism>
<dbReference type="eggNOG" id="KOG4178">
    <property type="taxonomic scope" value="Eukaryota"/>
</dbReference>
<dbReference type="Gene3D" id="3.40.50.1820">
    <property type="entry name" value="alpha/beta hydrolase"/>
    <property type="match status" value="1"/>
</dbReference>
<keyword evidence="3" id="KW-1185">Reference proteome</keyword>
<dbReference type="PANTHER" id="PTHR43433:SF5">
    <property type="entry name" value="AB HYDROLASE-1 DOMAIN-CONTAINING PROTEIN"/>
    <property type="match status" value="1"/>
</dbReference>
<dbReference type="InterPro" id="IPR029058">
    <property type="entry name" value="AB_hydrolase_fold"/>
</dbReference>
<dbReference type="AlphaFoldDB" id="A0A0D3J501"/>
<proteinExistence type="predicted"/>
<dbReference type="RefSeq" id="XP_005771015.1">
    <property type="nucleotide sequence ID" value="XM_005770958.1"/>
</dbReference>
<evidence type="ECO:0000313" key="2">
    <source>
        <dbReference type="EnsemblProtists" id="EOD18586"/>
    </source>
</evidence>
<evidence type="ECO:0000313" key="3">
    <source>
        <dbReference type="Proteomes" id="UP000013827"/>
    </source>
</evidence>
<dbReference type="Proteomes" id="UP000013827">
    <property type="component" value="Unassembled WGS sequence"/>
</dbReference>
<dbReference type="KEGG" id="ehx:EMIHUDRAFT_243690"/>
<dbReference type="HOGENOM" id="CLU_843154_0_0_1"/>
<feature type="domain" description="AB hydrolase-1" evidence="1">
    <location>
        <begin position="137"/>
        <end position="244"/>
    </location>
</feature>
<dbReference type="Pfam" id="PF00561">
    <property type="entry name" value="Abhydrolase_1"/>
    <property type="match status" value="1"/>
</dbReference>
<dbReference type="STRING" id="2903.R1E6B4"/>
<protein>
    <recommendedName>
        <fullName evidence="1">AB hydrolase-1 domain-containing protein</fullName>
    </recommendedName>
</protein>
<dbReference type="InterPro" id="IPR000073">
    <property type="entry name" value="AB_hydrolase_1"/>
</dbReference>
<dbReference type="SUPFAM" id="SSF53474">
    <property type="entry name" value="alpha/beta-Hydrolases"/>
    <property type="match status" value="1"/>
</dbReference>
<dbReference type="GeneID" id="17264147"/>
<name>A0A0D3J501_EMIH1</name>
<reference evidence="2" key="2">
    <citation type="submission" date="2024-10" db="UniProtKB">
        <authorList>
            <consortium name="EnsemblProtists"/>
        </authorList>
    </citation>
    <scope>IDENTIFICATION</scope>
</reference>
<evidence type="ECO:0000259" key="1">
    <source>
        <dbReference type="Pfam" id="PF00561"/>
    </source>
</evidence>
<dbReference type="InterPro" id="IPR050471">
    <property type="entry name" value="AB_hydrolase"/>
</dbReference>
<accession>A0A0D3J501</accession>